<protein>
    <submittedName>
        <fullName evidence="1">G U mismatch-specific uracil DNA glycosylase</fullName>
    </submittedName>
</protein>
<proteinExistence type="predicted"/>
<sequence length="427" mass="46828">MGFFRLGVAGKTNHLCGGRKEDATAAGIIGPQMGRAVFKYGCRVSRRYQAVDRQKRYAVGASGSAYGGGCVKGHEMQDELNRACDGCNAQHRRSHAHTMKQHLLQQLQSYRWEESEDQNGGEPDNHSRSVISDEVVEGGSTDLEHTQTENGLANHSDSSNPTSDSNKLTGQTKSADIPGLALSEDMVDIPTRPSKTTSSHKTLRKQRRRKAVSSTETTAGPDLAPMISDSLRLLFIGFNPGVQSAQMQHHYAHPSNLFWKLFNQSALLPQVAQAQGISDHPLVLELFQDGKGSASFRDDARLVDVGIGFTDLVLRCTRAAHHLSPSEKTANVPRVMREVRSSNASHVVVVGKGVWETFVRAFTGDKIRHFVWGLQTDATANAFYRQCGRRLQVYVVPSTSGLVASMTFGEKLALWVEIARSVSEDVK</sequence>
<dbReference type="Proteomes" id="UP000326582">
    <property type="component" value="Chromosome 5"/>
</dbReference>
<reference evidence="2" key="1">
    <citation type="journal article" date="2019" name="MBio">
        <title>Comparative genomics for the elucidation of multidrug resistance (MDR) in Candida lusitaniae.</title>
        <authorList>
            <person name="Kannan A."/>
            <person name="Asner S.A."/>
            <person name="Trachsel E."/>
            <person name="Kelly S."/>
            <person name="Parker J."/>
            <person name="Sanglard D."/>
        </authorList>
    </citation>
    <scope>NUCLEOTIDE SEQUENCE [LARGE SCALE GENOMIC DNA]</scope>
    <source>
        <strain evidence="2">P1</strain>
    </source>
</reference>
<name>A0ACD0WPC4_CLALS</name>
<gene>
    <name evidence="1" type="ORF">EJF14_50639</name>
</gene>
<evidence type="ECO:0000313" key="2">
    <source>
        <dbReference type="Proteomes" id="UP000326582"/>
    </source>
</evidence>
<accession>A0ACD0WPC4</accession>
<keyword evidence="2" id="KW-1185">Reference proteome</keyword>
<dbReference type="EMBL" id="CP038488">
    <property type="protein sequence ID" value="QFZ29399.1"/>
    <property type="molecule type" value="Genomic_DNA"/>
</dbReference>
<evidence type="ECO:0000313" key="1">
    <source>
        <dbReference type="EMBL" id="QFZ29399.1"/>
    </source>
</evidence>
<organism evidence="1 2">
    <name type="scientific">Clavispora lusitaniae</name>
    <name type="common">Candida lusitaniae</name>
    <dbReference type="NCBI Taxonomy" id="36911"/>
    <lineage>
        <taxon>Eukaryota</taxon>
        <taxon>Fungi</taxon>
        <taxon>Dikarya</taxon>
        <taxon>Ascomycota</taxon>
        <taxon>Saccharomycotina</taxon>
        <taxon>Pichiomycetes</taxon>
        <taxon>Metschnikowiaceae</taxon>
        <taxon>Clavispora</taxon>
    </lineage>
</organism>